<protein>
    <submittedName>
        <fullName evidence="8">M67 family metallopeptidase</fullName>
    </submittedName>
</protein>
<dbReference type="InterPro" id="IPR037518">
    <property type="entry name" value="MPN"/>
</dbReference>
<organism evidence="8 9">
    <name type="scientific">Natrialba swarupiae</name>
    <dbReference type="NCBI Taxonomy" id="2448032"/>
    <lineage>
        <taxon>Archaea</taxon>
        <taxon>Methanobacteriati</taxon>
        <taxon>Methanobacteriota</taxon>
        <taxon>Stenosarchaea group</taxon>
        <taxon>Halobacteria</taxon>
        <taxon>Halobacteriales</taxon>
        <taxon>Natrialbaceae</taxon>
        <taxon>Natrialba</taxon>
    </lineage>
</organism>
<dbReference type="Proteomes" id="UP000324104">
    <property type="component" value="Unassembled WGS sequence"/>
</dbReference>
<dbReference type="NCBIfam" id="NF041370">
    <property type="entry name" value="desamp_Halo"/>
    <property type="match status" value="1"/>
</dbReference>
<dbReference type="InterPro" id="IPR000555">
    <property type="entry name" value="JAMM/MPN+_dom"/>
</dbReference>
<evidence type="ECO:0000256" key="1">
    <source>
        <dbReference type="ARBA" id="ARBA00022670"/>
    </source>
</evidence>
<evidence type="ECO:0000313" key="9">
    <source>
        <dbReference type="Proteomes" id="UP000324104"/>
    </source>
</evidence>
<keyword evidence="1" id="KW-0645">Protease</keyword>
<dbReference type="AlphaFoldDB" id="A0A5D5ALM2"/>
<dbReference type="EMBL" id="VTAW01000012">
    <property type="protein sequence ID" value="TYT62014.1"/>
    <property type="molecule type" value="Genomic_DNA"/>
</dbReference>
<proteinExistence type="predicted"/>
<reference evidence="8 9" key="1">
    <citation type="submission" date="2019-08" db="EMBL/GenBank/DDBJ databases">
        <title>Archaea genome.</title>
        <authorList>
            <person name="Kajale S."/>
            <person name="Shouche Y."/>
            <person name="Deshpande N."/>
            <person name="Sharma A."/>
        </authorList>
    </citation>
    <scope>NUCLEOTIDE SEQUENCE [LARGE SCALE GENOMIC DNA]</scope>
    <source>
        <strain evidence="8 9">ESP3B_9</strain>
    </source>
</reference>
<feature type="region of interest" description="Disordered" evidence="6">
    <location>
        <begin position="142"/>
        <end position="167"/>
    </location>
</feature>
<evidence type="ECO:0000313" key="8">
    <source>
        <dbReference type="EMBL" id="TYT62014.1"/>
    </source>
</evidence>
<dbReference type="SUPFAM" id="SSF102712">
    <property type="entry name" value="JAB1/MPN domain"/>
    <property type="match status" value="1"/>
</dbReference>
<evidence type="ECO:0000256" key="2">
    <source>
        <dbReference type="ARBA" id="ARBA00022723"/>
    </source>
</evidence>
<accession>A0A5D5ALM2</accession>
<evidence type="ECO:0000256" key="4">
    <source>
        <dbReference type="ARBA" id="ARBA00022833"/>
    </source>
</evidence>
<comment type="caution">
    <text evidence="8">The sequence shown here is derived from an EMBL/GenBank/DDBJ whole genome shotgun (WGS) entry which is preliminary data.</text>
</comment>
<dbReference type="InterPro" id="IPR053551">
    <property type="entry name" value="Metalloprotease_DSAMP"/>
</dbReference>
<dbReference type="PANTHER" id="PTHR34858:SF1">
    <property type="entry name" value="CYSO-CYSTEINE PEPTIDASE"/>
    <property type="match status" value="1"/>
</dbReference>
<dbReference type="InterPro" id="IPR028090">
    <property type="entry name" value="JAB_dom_prok"/>
</dbReference>
<feature type="compositionally biased region" description="Basic and acidic residues" evidence="6">
    <location>
        <begin position="153"/>
        <end position="167"/>
    </location>
</feature>
<evidence type="ECO:0000256" key="6">
    <source>
        <dbReference type="SAM" id="MobiDB-lite"/>
    </source>
</evidence>
<keyword evidence="3" id="KW-0378">Hydrolase</keyword>
<name>A0A5D5ALM2_9EURY</name>
<dbReference type="RefSeq" id="WP_149081575.1">
    <property type="nucleotide sequence ID" value="NZ_VTAW01000012.1"/>
</dbReference>
<evidence type="ECO:0000256" key="3">
    <source>
        <dbReference type="ARBA" id="ARBA00022801"/>
    </source>
</evidence>
<dbReference type="Pfam" id="PF14464">
    <property type="entry name" value="Prok-JAB"/>
    <property type="match status" value="1"/>
</dbReference>
<evidence type="ECO:0000259" key="7">
    <source>
        <dbReference type="PROSITE" id="PS50249"/>
    </source>
</evidence>
<dbReference type="PROSITE" id="PS50249">
    <property type="entry name" value="MPN"/>
    <property type="match status" value="1"/>
</dbReference>
<keyword evidence="2" id="KW-0479">Metal-binding</keyword>
<dbReference type="FunFam" id="3.40.140.10:FF:000085">
    <property type="entry name" value="Mov34/MPN/PAD-1 family protein"/>
    <property type="match status" value="1"/>
</dbReference>
<dbReference type="Gene3D" id="3.40.140.10">
    <property type="entry name" value="Cytidine Deaminase, domain 2"/>
    <property type="match status" value="1"/>
</dbReference>
<feature type="domain" description="MPN" evidence="7">
    <location>
        <begin position="21"/>
        <end position="159"/>
    </location>
</feature>
<dbReference type="PANTHER" id="PTHR34858">
    <property type="entry name" value="CYSO-CYSTEINE PEPTIDASE"/>
    <property type="match status" value="1"/>
</dbReference>
<keyword evidence="9" id="KW-1185">Reference proteome</keyword>
<keyword evidence="5" id="KW-0482">Metalloprotease</keyword>
<keyword evidence="4" id="KW-0862">Zinc</keyword>
<gene>
    <name evidence="8" type="ORF">FYC77_10805</name>
</gene>
<dbReference type="GO" id="GO:0008235">
    <property type="term" value="F:metalloexopeptidase activity"/>
    <property type="evidence" value="ECO:0007669"/>
    <property type="project" value="TreeGrafter"/>
</dbReference>
<dbReference type="InterPro" id="IPR051929">
    <property type="entry name" value="VirAsm_ModProt"/>
</dbReference>
<dbReference type="CDD" id="cd08070">
    <property type="entry name" value="MPN_like"/>
    <property type="match status" value="1"/>
</dbReference>
<dbReference type="GO" id="GO:0008270">
    <property type="term" value="F:zinc ion binding"/>
    <property type="evidence" value="ECO:0007669"/>
    <property type="project" value="TreeGrafter"/>
</dbReference>
<evidence type="ECO:0000256" key="5">
    <source>
        <dbReference type="ARBA" id="ARBA00023049"/>
    </source>
</evidence>
<sequence length="167" mass="19032">MDRERRRSSDEPVDAAVSGPALVVPDAVRDAILERARAGRPHEVCGVLGGPFDPDGRNRVRSQYPAENVADRPRTRYRIDPEEQFQIFEQLEERGEEIVGFYHSHPRGPAEPSETDVTEATWPERSYLIVSLEPLEIGSWRWRPADAGNDASSEPRGRFERERLLLE</sequence>
<dbReference type="SMART" id="SM00232">
    <property type="entry name" value="JAB_MPN"/>
    <property type="match status" value="1"/>
</dbReference>
<dbReference type="GO" id="GO:0006508">
    <property type="term" value="P:proteolysis"/>
    <property type="evidence" value="ECO:0007669"/>
    <property type="project" value="UniProtKB-KW"/>
</dbReference>